<evidence type="ECO:0000256" key="1">
    <source>
        <dbReference type="ARBA" id="ARBA00004196"/>
    </source>
</evidence>
<dbReference type="Pfam" id="PF00496">
    <property type="entry name" value="SBP_bac_5"/>
    <property type="match status" value="1"/>
</dbReference>
<evidence type="ECO:0000256" key="2">
    <source>
        <dbReference type="ARBA" id="ARBA00005695"/>
    </source>
</evidence>
<gene>
    <name evidence="7" type="ORF">EPA93_06815</name>
</gene>
<evidence type="ECO:0000259" key="6">
    <source>
        <dbReference type="Pfam" id="PF00496"/>
    </source>
</evidence>
<evidence type="ECO:0000256" key="5">
    <source>
        <dbReference type="SAM" id="SignalP"/>
    </source>
</evidence>
<dbReference type="PROSITE" id="PS51257">
    <property type="entry name" value="PROKAR_LIPOPROTEIN"/>
    <property type="match status" value="1"/>
</dbReference>
<evidence type="ECO:0000313" key="8">
    <source>
        <dbReference type="Proteomes" id="UP000290365"/>
    </source>
</evidence>
<feature type="signal peptide" evidence="5">
    <location>
        <begin position="1"/>
        <end position="21"/>
    </location>
</feature>
<dbReference type="PIRSF" id="PIRSF002741">
    <property type="entry name" value="MppA"/>
    <property type="match status" value="1"/>
</dbReference>
<dbReference type="GO" id="GO:0043190">
    <property type="term" value="C:ATP-binding cassette (ABC) transporter complex"/>
    <property type="evidence" value="ECO:0007669"/>
    <property type="project" value="InterPro"/>
</dbReference>
<dbReference type="InterPro" id="IPR030678">
    <property type="entry name" value="Peptide/Ni-bd"/>
</dbReference>
<sequence>MKSQYKPLLPIFFLTVLLISACGGSTSTTQTSQHSKAPDNKQVLVSVVSAGAGASDFNTLDPAIVFDVNGATAIETMFTGLVSLDQQARIHAQLAQSWETSADGLTWTFHLKPDLKFSDGTPLTSHDVAYSIDRALQPATKSTTGLYYMGYIKDSDKLNGGKLKTIIGDSLLTPDDNTLKIVLSKPIAFFLDTMTYPCAFTVEKSVVEKYGTQWTDHLAEGGGAGPFKVKQYTHDKELDLIPNDNYYGPKPQLKELIYPFYKNADTTEKDYLINRLDDAVIPLANYEGDKTRPDFFQVPYLKIDYLGLNYTKKPFDNMHIRQAFALAINKELIAKQIWKGSYLATNHIVPQGMPGFDAGLTGPDGTTSLAGNAEKAKALLQQGLHEEGYSSVSQLPSISVAYLSGGVQALRDEMAAVQQMWQQVLGVNVKLNDVNSNIFGTNINSGVSANPYQSYQSFWAADYPDPQDWITLMFGKDTAQNASGFGQNNGPDAAAQQALQQQMTQADLMRDSTARYAAYNKIEQTLVNDVAWLPLDQETLYGLRKPCVQGFAVNSLGMTPPDNWSNIYISTATPCANVSVS</sequence>
<dbReference type="OrthoDB" id="9796817at2"/>
<dbReference type="InterPro" id="IPR000914">
    <property type="entry name" value="SBP_5_dom"/>
</dbReference>
<comment type="similarity">
    <text evidence="2">Belongs to the bacterial solute-binding protein 5 family.</text>
</comment>
<name>A0A4P6JKY4_KTERU</name>
<dbReference type="CDD" id="cd08504">
    <property type="entry name" value="PBP2_OppA"/>
    <property type="match status" value="1"/>
</dbReference>
<dbReference type="Gene3D" id="3.90.76.10">
    <property type="entry name" value="Dipeptide-binding Protein, Domain 1"/>
    <property type="match status" value="1"/>
</dbReference>
<evidence type="ECO:0000256" key="4">
    <source>
        <dbReference type="ARBA" id="ARBA00022729"/>
    </source>
</evidence>
<proteinExistence type="inferred from homology"/>
<feature type="domain" description="Solute-binding protein family 5" evidence="6">
    <location>
        <begin position="90"/>
        <end position="479"/>
    </location>
</feature>
<evidence type="ECO:0000313" key="7">
    <source>
        <dbReference type="EMBL" id="QBD75733.1"/>
    </source>
</evidence>
<dbReference type="GO" id="GO:1904680">
    <property type="term" value="F:peptide transmembrane transporter activity"/>
    <property type="evidence" value="ECO:0007669"/>
    <property type="project" value="TreeGrafter"/>
</dbReference>
<dbReference type="GO" id="GO:0015833">
    <property type="term" value="P:peptide transport"/>
    <property type="evidence" value="ECO:0007669"/>
    <property type="project" value="TreeGrafter"/>
</dbReference>
<keyword evidence="3" id="KW-0813">Transport</keyword>
<dbReference type="InterPro" id="IPR039424">
    <property type="entry name" value="SBP_5"/>
</dbReference>
<dbReference type="RefSeq" id="WP_129886330.1">
    <property type="nucleotide sequence ID" value="NZ_CP035758.1"/>
</dbReference>
<dbReference type="GO" id="GO:0042597">
    <property type="term" value="C:periplasmic space"/>
    <property type="evidence" value="ECO:0007669"/>
    <property type="project" value="UniProtKB-ARBA"/>
</dbReference>
<dbReference type="Gene3D" id="3.10.105.10">
    <property type="entry name" value="Dipeptide-binding Protein, Domain 3"/>
    <property type="match status" value="1"/>
</dbReference>
<dbReference type="Proteomes" id="UP000290365">
    <property type="component" value="Chromosome"/>
</dbReference>
<reference evidence="7 8" key="1">
    <citation type="submission" date="2019-01" db="EMBL/GenBank/DDBJ databases">
        <title>Ktedonosporobacter rubrisoli SCAWS-G2.</title>
        <authorList>
            <person name="Huang Y."/>
            <person name="Yan B."/>
        </authorList>
    </citation>
    <scope>NUCLEOTIDE SEQUENCE [LARGE SCALE GENOMIC DNA]</scope>
    <source>
        <strain evidence="7 8">SCAWS-G2</strain>
    </source>
</reference>
<dbReference type="KEGG" id="kbs:EPA93_06815"/>
<feature type="chain" id="PRO_5020872075" evidence="5">
    <location>
        <begin position="22"/>
        <end position="581"/>
    </location>
</feature>
<dbReference type="GO" id="GO:0030313">
    <property type="term" value="C:cell envelope"/>
    <property type="evidence" value="ECO:0007669"/>
    <property type="project" value="UniProtKB-SubCell"/>
</dbReference>
<dbReference type="PANTHER" id="PTHR30290">
    <property type="entry name" value="PERIPLASMIC BINDING COMPONENT OF ABC TRANSPORTER"/>
    <property type="match status" value="1"/>
</dbReference>
<keyword evidence="8" id="KW-1185">Reference proteome</keyword>
<evidence type="ECO:0000256" key="3">
    <source>
        <dbReference type="ARBA" id="ARBA00022448"/>
    </source>
</evidence>
<protein>
    <submittedName>
        <fullName evidence="7">Peptide ABC transporter substrate-binding protein</fullName>
    </submittedName>
</protein>
<dbReference type="Gene3D" id="3.40.190.10">
    <property type="entry name" value="Periplasmic binding protein-like II"/>
    <property type="match status" value="1"/>
</dbReference>
<dbReference type="AlphaFoldDB" id="A0A4P6JKY4"/>
<keyword evidence="4 5" id="KW-0732">Signal</keyword>
<comment type="subcellular location">
    <subcellularLocation>
        <location evidence="1">Cell envelope</location>
    </subcellularLocation>
</comment>
<dbReference type="PANTHER" id="PTHR30290:SF10">
    <property type="entry name" value="PERIPLASMIC OLIGOPEPTIDE-BINDING PROTEIN-RELATED"/>
    <property type="match status" value="1"/>
</dbReference>
<dbReference type="SUPFAM" id="SSF53850">
    <property type="entry name" value="Periplasmic binding protein-like II"/>
    <property type="match status" value="1"/>
</dbReference>
<dbReference type="EMBL" id="CP035758">
    <property type="protein sequence ID" value="QBD75733.1"/>
    <property type="molecule type" value="Genomic_DNA"/>
</dbReference>
<accession>A0A4P6JKY4</accession>
<organism evidence="7 8">
    <name type="scientific">Ktedonosporobacter rubrisoli</name>
    <dbReference type="NCBI Taxonomy" id="2509675"/>
    <lineage>
        <taxon>Bacteria</taxon>
        <taxon>Bacillati</taxon>
        <taxon>Chloroflexota</taxon>
        <taxon>Ktedonobacteria</taxon>
        <taxon>Ktedonobacterales</taxon>
        <taxon>Ktedonosporobacteraceae</taxon>
        <taxon>Ktedonosporobacter</taxon>
    </lineage>
</organism>